<dbReference type="InterPro" id="IPR056798">
    <property type="entry name" value="ADH_Fe_C"/>
</dbReference>
<accession>A0A2J5I313</accession>
<keyword evidence="6" id="KW-1185">Reference proteome</keyword>
<keyword evidence="1" id="KW-0560">Oxidoreductase</keyword>
<feature type="compositionally biased region" description="Acidic residues" evidence="2">
    <location>
        <begin position="234"/>
        <end position="245"/>
    </location>
</feature>
<evidence type="ECO:0000313" key="6">
    <source>
        <dbReference type="Proteomes" id="UP000235023"/>
    </source>
</evidence>
<dbReference type="SUPFAM" id="SSF56796">
    <property type="entry name" value="Dehydroquinate synthase-like"/>
    <property type="match status" value="1"/>
</dbReference>
<dbReference type="EMBL" id="KZ559513">
    <property type="protein sequence ID" value="PLN84174.1"/>
    <property type="molecule type" value="Genomic_DNA"/>
</dbReference>
<feature type="domain" description="Fe-containing alcohol dehydrogenase-like C-terminal" evidence="4">
    <location>
        <begin position="266"/>
        <end position="431"/>
    </location>
</feature>
<reference evidence="6" key="1">
    <citation type="submission" date="2017-12" db="EMBL/GenBank/DDBJ databases">
        <authorList>
            <consortium name="DOE Joint Genome Institute"/>
            <person name="Mondo S.J."/>
            <person name="Kjaerbolling I."/>
            <person name="Vesth T.C."/>
            <person name="Frisvad J.C."/>
            <person name="Nybo J.L."/>
            <person name="Theobald S."/>
            <person name="Kuo A."/>
            <person name="Bowyer P."/>
            <person name="Matsuda Y."/>
            <person name="Lyhne E.K."/>
            <person name="Kogle M.E."/>
            <person name="Clum A."/>
            <person name="Lipzen A."/>
            <person name="Salamov A."/>
            <person name="Ngan C.Y."/>
            <person name="Daum C."/>
            <person name="Chiniquy J."/>
            <person name="Barry K."/>
            <person name="LaButti K."/>
            <person name="Haridas S."/>
            <person name="Simmons B.A."/>
            <person name="Magnuson J.K."/>
            <person name="Mortensen U.H."/>
            <person name="Larsen T.O."/>
            <person name="Grigoriev I.V."/>
            <person name="Baker S.E."/>
            <person name="Andersen M.R."/>
            <person name="Nordberg H.P."/>
            <person name="Cantor M.N."/>
            <person name="Hua S.X."/>
        </authorList>
    </citation>
    <scope>NUCLEOTIDE SEQUENCE [LARGE SCALE GENOMIC DNA]</scope>
    <source>
        <strain evidence="6">IBT 19404</strain>
    </source>
</reference>
<sequence>MPSSTLRTAFPTQSTPLLSYGPPFPTLTAQHARTTFSAKRIYVLISGTLARTTDSLQRLQDALESHPNTDMRVVGVRRGMKSHTYWSEVAEVADDVRRSGADLLVVVGGGSLIDAGKIAVTNNTTDLASLSSTNTTTTNPKQEIHPSHLPTIAIPTTLSGGEYSNLAGATDDRTGEKHLFSSGIRGPQLIILDAELCARTTPPRVWLSTGIRAVDHCVETYLLQQSTSSKSGDAENETEEGEGEESALAKHGLGLLLPSLLRCRADAEGRDAEARLNCLLGSVDAMGACLGGEGGAGVKLGASHGIGHQLGPLGIPHGETSCILLPAVCKYNTKHSPRTTTRQTNLLHFLVRQPAVAEVLHARGVNADSADLGDVLDAVIRELGLPRSLSEVGVGREQFDGVAERSLRDRFCAMNPVPLVRKEQVVEILEMVV</sequence>
<organism evidence="5 6">
    <name type="scientific">Aspergillus taichungensis</name>
    <dbReference type="NCBI Taxonomy" id="482145"/>
    <lineage>
        <taxon>Eukaryota</taxon>
        <taxon>Fungi</taxon>
        <taxon>Dikarya</taxon>
        <taxon>Ascomycota</taxon>
        <taxon>Pezizomycotina</taxon>
        <taxon>Eurotiomycetes</taxon>
        <taxon>Eurotiomycetidae</taxon>
        <taxon>Eurotiales</taxon>
        <taxon>Aspergillaceae</taxon>
        <taxon>Aspergillus</taxon>
        <taxon>Aspergillus subgen. Circumdati</taxon>
    </lineage>
</organism>
<feature type="region of interest" description="Disordered" evidence="2">
    <location>
        <begin position="226"/>
        <end position="247"/>
    </location>
</feature>
<dbReference type="OrthoDB" id="339764at2759"/>
<protein>
    <submittedName>
        <fullName evidence="5">Putative Fe-containing alcohol dehydrogenase</fullName>
    </submittedName>
</protein>
<gene>
    <name evidence="5" type="ORF">BDW42DRAFT_191713</name>
</gene>
<evidence type="ECO:0000313" key="5">
    <source>
        <dbReference type="EMBL" id="PLN84174.1"/>
    </source>
</evidence>
<dbReference type="CDD" id="cd08192">
    <property type="entry name" value="MAR-like"/>
    <property type="match status" value="1"/>
</dbReference>
<evidence type="ECO:0000259" key="4">
    <source>
        <dbReference type="Pfam" id="PF25137"/>
    </source>
</evidence>
<dbReference type="AlphaFoldDB" id="A0A2J5I313"/>
<dbReference type="GO" id="GO:0004022">
    <property type="term" value="F:alcohol dehydrogenase (NAD+) activity"/>
    <property type="evidence" value="ECO:0007669"/>
    <property type="project" value="TreeGrafter"/>
</dbReference>
<dbReference type="Gene3D" id="1.20.1090.10">
    <property type="entry name" value="Dehydroquinate synthase-like - alpha domain"/>
    <property type="match status" value="1"/>
</dbReference>
<name>A0A2J5I313_9EURO</name>
<dbReference type="PANTHER" id="PTHR11496:SF107">
    <property type="entry name" value="ALCOHOL DEHYDROGENASE, PUTATIVE (AFU_ORTHOLOGUE AFUA_1G06800)-RELATED"/>
    <property type="match status" value="1"/>
</dbReference>
<dbReference type="Proteomes" id="UP000235023">
    <property type="component" value="Unassembled WGS sequence"/>
</dbReference>
<dbReference type="InterPro" id="IPR039697">
    <property type="entry name" value="Alcohol_dehydrogenase_Fe"/>
</dbReference>
<evidence type="ECO:0000256" key="2">
    <source>
        <dbReference type="SAM" id="MobiDB-lite"/>
    </source>
</evidence>
<dbReference type="Pfam" id="PF25137">
    <property type="entry name" value="ADH_Fe_C"/>
    <property type="match status" value="1"/>
</dbReference>
<evidence type="ECO:0000256" key="1">
    <source>
        <dbReference type="ARBA" id="ARBA00023002"/>
    </source>
</evidence>
<dbReference type="PANTHER" id="PTHR11496">
    <property type="entry name" value="ALCOHOL DEHYDROGENASE"/>
    <property type="match status" value="1"/>
</dbReference>
<dbReference type="InterPro" id="IPR001670">
    <property type="entry name" value="ADH_Fe/GldA"/>
</dbReference>
<proteinExistence type="predicted"/>
<evidence type="ECO:0000259" key="3">
    <source>
        <dbReference type="Pfam" id="PF00465"/>
    </source>
</evidence>
<dbReference type="Pfam" id="PF00465">
    <property type="entry name" value="Fe-ADH"/>
    <property type="match status" value="1"/>
</dbReference>
<feature type="domain" description="Alcohol dehydrogenase iron-type/glycerol dehydrogenase GldA" evidence="3">
    <location>
        <begin position="36"/>
        <end position="193"/>
    </location>
</feature>
<dbReference type="GO" id="GO:0046872">
    <property type="term" value="F:metal ion binding"/>
    <property type="evidence" value="ECO:0007669"/>
    <property type="project" value="InterPro"/>
</dbReference>
<dbReference type="GO" id="GO:0005739">
    <property type="term" value="C:mitochondrion"/>
    <property type="evidence" value="ECO:0007669"/>
    <property type="project" value="TreeGrafter"/>
</dbReference>
<dbReference type="Gene3D" id="3.40.50.1970">
    <property type="match status" value="1"/>
</dbReference>